<dbReference type="Proteomes" id="UP001225034">
    <property type="component" value="Unassembled WGS sequence"/>
</dbReference>
<sequence>MYKKSSKQEYVEMSNRTYHKSLHAFREGLEESNQRKKQPYLLASFSLAGAGLAAAILFFSFVDSPTPTGQLDAPLIINEENEDKYQLPEALKDIEVDSEIANKLIPRGPYVFSPIQPEFMHNEEFWITLNPDWKINEESIEGGTKTTLSGLESEELTFLLFDESSSENLIKREIDQLLLKHTYTSVTQLPTDDVHRYVVNARLILSHDRVGFSFNDQSFFYSLKDENTNRFYDLFSSELYGKRIVLFADFPLDEPDKWAQSYYFMSNIFPEESPYVLDISEDVSENGRPLTKEVVTSIDFDDYQQKTVTLYENNELNFSTYIPQNADINRIEQEGFTEWRISEDPTDNSFYSFGKLDTDFDPTLSQDILVDTYGIDADSIDVNNKELITFYPKEYNEDEPTDQTTGYFSLYRLNDSWYFIYSQIDPNSKQEIGVIGAKEMPQYFIDELEWE</sequence>
<evidence type="ECO:0000256" key="1">
    <source>
        <dbReference type="SAM" id="Phobius"/>
    </source>
</evidence>
<keyword evidence="3" id="KW-1185">Reference proteome</keyword>
<feature type="transmembrane region" description="Helical" evidence="1">
    <location>
        <begin position="40"/>
        <end position="62"/>
    </location>
</feature>
<comment type="caution">
    <text evidence="2">The sequence shown here is derived from an EMBL/GenBank/DDBJ whole genome shotgun (WGS) entry which is preliminary data.</text>
</comment>
<reference evidence="2 3" key="1">
    <citation type="submission" date="2023-07" db="EMBL/GenBank/DDBJ databases">
        <title>Genomic Encyclopedia of Type Strains, Phase IV (KMG-IV): sequencing the most valuable type-strain genomes for metagenomic binning, comparative biology and taxonomic classification.</title>
        <authorList>
            <person name="Goeker M."/>
        </authorList>
    </citation>
    <scope>NUCLEOTIDE SEQUENCE [LARGE SCALE GENOMIC DNA]</scope>
    <source>
        <strain evidence="2 3">DSM 19154</strain>
    </source>
</reference>
<protein>
    <submittedName>
        <fullName evidence="2">Uncharacterized protein</fullName>
    </submittedName>
</protein>
<organism evidence="2 3">
    <name type="scientific">Alkalicoccobacillus murimartini</name>
    <dbReference type="NCBI Taxonomy" id="171685"/>
    <lineage>
        <taxon>Bacteria</taxon>
        <taxon>Bacillati</taxon>
        <taxon>Bacillota</taxon>
        <taxon>Bacilli</taxon>
        <taxon>Bacillales</taxon>
        <taxon>Bacillaceae</taxon>
        <taxon>Alkalicoccobacillus</taxon>
    </lineage>
</organism>
<dbReference type="EMBL" id="JAUSUA010000005">
    <property type="protein sequence ID" value="MDQ0208351.1"/>
    <property type="molecule type" value="Genomic_DNA"/>
</dbReference>
<dbReference type="RefSeq" id="WP_306984359.1">
    <property type="nucleotide sequence ID" value="NZ_JAUSUA010000005.1"/>
</dbReference>
<keyword evidence="1" id="KW-0812">Transmembrane</keyword>
<evidence type="ECO:0000313" key="3">
    <source>
        <dbReference type="Proteomes" id="UP001225034"/>
    </source>
</evidence>
<proteinExistence type="predicted"/>
<gene>
    <name evidence="2" type="ORF">J2S05_003162</name>
</gene>
<keyword evidence="1" id="KW-0472">Membrane</keyword>
<evidence type="ECO:0000313" key="2">
    <source>
        <dbReference type="EMBL" id="MDQ0208351.1"/>
    </source>
</evidence>
<accession>A0ABT9YLI6</accession>
<name>A0ABT9YLI6_9BACI</name>
<keyword evidence="1" id="KW-1133">Transmembrane helix</keyword>